<name>A0ABP0VIS9_9BRYO</name>
<sequence>MLSKRKIALIKVTIVEYDFGHKDSALALVKTGVGVRLMDSLRAATMAIRNEFTDQIAQHKTRENYLLTLFLALITGMFFFNLFLVWYTYKKFSEYARSLEETVTSLSDANKRMSQYTAMSYHELKTPLRNISGFAQLLKRRYSGSDPSSEEHDFIQHITDGIKQLNQTINDMRNKYLDDHPDENR</sequence>
<dbReference type="SUPFAM" id="SSF47384">
    <property type="entry name" value="Homodimeric domain of signal transducing histidine kinase"/>
    <property type="match status" value="1"/>
</dbReference>
<comment type="caution">
    <text evidence="3">The sequence shown here is derived from an EMBL/GenBank/DDBJ whole genome shotgun (WGS) entry which is preliminary data.</text>
</comment>
<evidence type="ECO:0000313" key="3">
    <source>
        <dbReference type="EMBL" id="CAK9254264.1"/>
    </source>
</evidence>
<evidence type="ECO:0000256" key="1">
    <source>
        <dbReference type="SAM" id="Phobius"/>
    </source>
</evidence>
<feature type="transmembrane region" description="Helical" evidence="1">
    <location>
        <begin position="65"/>
        <end position="89"/>
    </location>
</feature>
<reference evidence="3" key="1">
    <citation type="submission" date="2024-02" db="EMBL/GenBank/DDBJ databases">
        <authorList>
            <consortium name="ELIXIR-Norway"/>
            <consortium name="Elixir Norway"/>
        </authorList>
    </citation>
    <scope>NUCLEOTIDE SEQUENCE</scope>
</reference>
<dbReference type="CDD" id="cd00082">
    <property type="entry name" value="HisKA"/>
    <property type="match status" value="1"/>
</dbReference>
<keyword evidence="1" id="KW-1133">Transmembrane helix</keyword>
<dbReference type="EMBL" id="CAXAQS010001004">
    <property type="protein sequence ID" value="CAK9254264.1"/>
    <property type="molecule type" value="Genomic_DNA"/>
</dbReference>
<dbReference type="InterPro" id="IPR036097">
    <property type="entry name" value="HisK_dim/P_sf"/>
</dbReference>
<gene>
    <name evidence="3" type="ORF">CSSPJE1EN1_LOCUS29642</name>
</gene>
<organism evidence="3 4">
    <name type="scientific">Sphagnum jensenii</name>
    <dbReference type="NCBI Taxonomy" id="128206"/>
    <lineage>
        <taxon>Eukaryota</taxon>
        <taxon>Viridiplantae</taxon>
        <taxon>Streptophyta</taxon>
        <taxon>Embryophyta</taxon>
        <taxon>Bryophyta</taxon>
        <taxon>Sphagnophytina</taxon>
        <taxon>Sphagnopsida</taxon>
        <taxon>Sphagnales</taxon>
        <taxon>Sphagnaceae</taxon>
        <taxon>Sphagnum</taxon>
    </lineage>
</organism>
<keyword evidence="4" id="KW-1185">Reference proteome</keyword>
<dbReference type="InterPro" id="IPR003661">
    <property type="entry name" value="HisK_dim/P_dom"/>
</dbReference>
<keyword evidence="1" id="KW-0812">Transmembrane</keyword>
<evidence type="ECO:0000259" key="2">
    <source>
        <dbReference type="SMART" id="SM00388"/>
    </source>
</evidence>
<dbReference type="SMART" id="SM00388">
    <property type="entry name" value="HisKA"/>
    <property type="match status" value="1"/>
</dbReference>
<keyword evidence="1" id="KW-0472">Membrane</keyword>
<proteinExistence type="predicted"/>
<feature type="domain" description="Signal transduction histidine kinase dimerisation/phosphoacceptor" evidence="2">
    <location>
        <begin position="112"/>
        <end position="181"/>
    </location>
</feature>
<dbReference type="Pfam" id="PF00512">
    <property type="entry name" value="HisKA"/>
    <property type="match status" value="1"/>
</dbReference>
<evidence type="ECO:0000313" key="4">
    <source>
        <dbReference type="Proteomes" id="UP001497444"/>
    </source>
</evidence>
<dbReference type="Proteomes" id="UP001497444">
    <property type="component" value="Unassembled WGS sequence"/>
</dbReference>
<dbReference type="Gene3D" id="1.10.287.130">
    <property type="match status" value="1"/>
</dbReference>
<protein>
    <recommendedName>
        <fullName evidence="2">Signal transduction histidine kinase dimerisation/phosphoacceptor domain-containing protein</fullName>
    </recommendedName>
</protein>
<accession>A0ABP0VIS9</accession>